<reference evidence="6" key="1">
    <citation type="submission" date="2016-11" db="UniProtKB">
        <authorList>
            <consortium name="WormBaseParasite"/>
        </authorList>
    </citation>
    <scope>IDENTIFICATION</scope>
</reference>
<protein>
    <recommendedName>
        <fullName evidence="2 3">Malate synthase</fullName>
        <ecNumber evidence="2 3">2.3.3.9</ecNumber>
    </recommendedName>
</protein>
<keyword evidence="5" id="KW-1185">Reference proteome</keyword>
<dbReference type="InterPro" id="IPR001465">
    <property type="entry name" value="Malate_synthase_TIM"/>
</dbReference>
<dbReference type="GO" id="GO:0004474">
    <property type="term" value="F:malate synthase activity"/>
    <property type="evidence" value="ECO:0007669"/>
    <property type="project" value="UniProtKB-EC"/>
</dbReference>
<evidence type="ECO:0000259" key="4">
    <source>
        <dbReference type="Pfam" id="PF01274"/>
    </source>
</evidence>
<dbReference type="InterPro" id="IPR006252">
    <property type="entry name" value="Malate_synthA"/>
</dbReference>
<dbReference type="Gene3D" id="3.20.20.360">
    <property type="entry name" value="Malate synthase, domain 3"/>
    <property type="match status" value="1"/>
</dbReference>
<organism evidence="5 6">
    <name type="scientific">Heterorhabditis bacteriophora</name>
    <name type="common">Entomopathogenic nematode worm</name>
    <dbReference type="NCBI Taxonomy" id="37862"/>
    <lineage>
        <taxon>Eukaryota</taxon>
        <taxon>Metazoa</taxon>
        <taxon>Ecdysozoa</taxon>
        <taxon>Nematoda</taxon>
        <taxon>Chromadorea</taxon>
        <taxon>Rhabditida</taxon>
        <taxon>Rhabditina</taxon>
        <taxon>Rhabditomorpha</taxon>
        <taxon>Strongyloidea</taxon>
        <taxon>Heterorhabditidae</taxon>
        <taxon>Heterorhabditis</taxon>
    </lineage>
</organism>
<dbReference type="PANTHER" id="PTHR42902:SF1">
    <property type="entry name" value="MALATE SYNTHASE 1-RELATED"/>
    <property type="match status" value="1"/>
</dbReference>
<dbReference type="GO" id="GO:0006099">
    <property type="term" value="P:tricarboxylic acid cycle"/>
    <property type="evidence" value="ECO:0007669"/>
    <property type="project" value="UniProtKB-KW"/>
</dbReference>
<comment type="catalytic activity">
    <reaction evidence="3">
        <text>glyoxylate + acetyl-CoA + H2O = (S)-malate + CoA + H(+)</text>
        <dbReference type="Rhea" id="RHEA:18181"/>
        <dbReference type="ChEBI" id="CHEBI:15377"/>
        <dbReference type="ChEBI" id="CHEBI:15378"/>
        <dbReference type="ChEBI" id="CHEBI:15589"/>
        <dbReference type="ChEBI" id="CHEBI:36655"/>
        <dbReference type="ChEBI" id="CHEBI:57287"/>
        <dbReference type="ChEBI" id="CHEBI:57288"/>
        <dbReference type="EC" id="2.3.3.9"/>
    </reaction>
</comment>
<dbReference type="EC" id="2.3.3.9" evidence="2 3"/>
<evidence type="ECO:0000256" key="2">
    <source>
        <dbReference type="ARBA" id="ARBA00012636"/>
    </source>
</evidence>
<dbReference type="Pfam" id="PF01274">
    <property type="entry name" value="MS_TIM-barrel"/>
    <property type="match status" value="1"/>
</dbReference>
<comment type="similarity">
    <text evidence="1 3">Belongs to the malate synthase family.</text>
</comment>
<name>A0A1I7WCM0_HETBA</name>
<evidence type="ECO:0000256" key="3">
    <source>
        <dbReference type="RuleBase" id="RU000555"/>
    </source>
</evidence>
<dbReference type="GO" id="GO:0005737">
    <property type="term" value="C:cytoplasm"/>
    <property type="evidence" value="ECO:0007669"/>
    <property type="project" value="TreeGrafter"/>
</dbReference>
<dbReference type="WBParaSite" id="Hba_02475">
    <property type="protein sequence ID" value="Hba_02475"/>
    <property type="gene ID" value="Hba_02475"/>
</dbReference>
<dbReference type="InterPro" id="IPR046363">
    <property type="entry name" value="MS_N_TIM-barrel_dom"/>
</dbReference>
<evidence type="ECO:0000256" key="1">
    <source>
        <dbReference type="ARBA" id="ARBA00006394"/>
    </source>
</evidence>
<dbReference type="SUPFAM" id="SSF51645">
    <property type="entry name" value="Malate synthase G"/>
    <property type="match status" value="1"/>
</dbReference>
<dbReference type="AlphaFoldDB" id="A0A1I7WCM0"/>
<accession>A0A1I7WCM0</accession>
<dbReference type="PROSITE" id="PS00510">
    <property type="entry name" value="MALATE_SYNTHASE"/>
    <property type="match status" value="1"/>
</dbReference>
<dbReference type="GO" id="GO:0006097">
    <property type="term" value="P:glyoxylate cycle"/>
    <property type="evidence" value="ECO:0007669"/>
    <property type="project" value="UniProtKB-UniPathway"/>
</dbReference>
<feature type="domain" description="Malate synthase TIM barrel" evidence="4">
    <location>
        <begin position="1"/>
        <end position="45"/>
    </location>
</feature>
<dbReference type="InterPro" id="IPR019830">
    <property type="entry name" value="Malate_synthase_CS"/>
</dbReference>
<dbReference type="UniPathway" id="UPA00703">
    <property type="reaction ID" value="UER00720"/>
</dbReference>
<sequence>MNEIIYALKDHIVGLNCGRWDYIFSYIKTFQNHRKFLLPDRFQIGSFNRNIIIKIRNYILCYRITVNYKKFF</sequence>
<keyword evidence="3" id="KW-0808">Transferase</keyword>
<keyword evidence="3" id="KW-0816">Tricarboxylic acid cycle</keyword>
<dbReference type="PANTHER" id="PTHR42902">
    <property type="entry name" value="MALATE SYNTHASE"/>
    <property type="match status" value="1"/>
</dbReference>
<evidence type="ECO:0000313" key="5">
    <source>
        <dbReference type="Proteomes" id="UP000095283"/>
    </source>
</evidence>
<dbReference type="InterPro" id="IPR011076">
    <property type="entry name" value="Malate_synth_sf"/>
</dbReference>
<keyword evidence="3" id="KW-0329">Glyoxylate bypass</keyword>
<proteinExistence type="inferred from homology"/>
<comment type="pathway">
    <text evidence="3">Carbohydrate metabolism; glyoxylate cycle; (S)-malate from isocitrate: step 2/2.</text>
</comment>
<evidence type="ECO:0000313" key="6">
    <source>
        <dbReference type="WBParaSite" id="Hba_02475"/>
    </source>
</evidence>
<dbReference type="Proteomes" id="UP000095283">
    <property type="component" value="Unplaced"/>
</dbReference>